<dbReference type="InterPro" id="IPR011032">
    <property type="entry name" value="GroES-like_sf"/>
</dbReference>
<dbReference type="GO" id="GO:0016491">
    <property type="term" value="F:oxidoreductase activity"/>
    <property type="evidence" value="ECO:0007669"/>
    <property type="project" value="UniProtKB-KW"/>
</dbReference>
<gene>
    <name evidence="8" type="ORF">U732_277</name>
</gene>
<sequence length="345" mass="37554">MKAFYFSDFNKVELREVEKPTIVNDTDVIVKVSLTALCGSDVHIVKGVIPSEPGFILGHEYVGIIEQVGSSVKNFKPNDRVIGPPAPFCRVCENCLKGNFSHCVKGSSLNVHGSKNLDGVHAEYVRVPFADMCLKHVPDNIDDEEAVMVFDILSTSYSAVKRTNIKPGDNVVIMGAGPIGLSSILTSKLYNPNKIILVGRKDLFRMNKAKEIGATHIINASKSDVLKQVYELTDGKGADVVIEASGSEIAIQQAVECAGIGGRVSLIGIGADILFPLSEIFCKNLNITMGLGDLNLASDLLNLIASKKIDVKPLITHRVSLDEIHRAYNIFDKRTEDVIKILIRP</sequence>
<dbReference type="STRING" id="29341.RSJ17_04195"/>
<keyword evidence="5" id="KW-0560">Oxidoreductase</keyword>
<dbReference type="RefSeq" id="WP_039636022.1">
    <property type="nucleotide sequence ID" value="NZ_AYSO01000020.1"/>
</dbReference>
<dbReference type="Pfam" id="PF08240">
    <property type="entry name" value="ADH_N"/>
    <property type="match status" value="1"/>
</dbReference>
<evidence type="ECO:0000313" key="9">
    <source>
        <dbReference type="Proteomes" id="UP000031366"/>
    </source>
</evidence>
<dbReference type="InterPro" id="IPR020843">
    <property type="entry name" value="ER"/>
</dbReference>
<comment type="similarity">
    <text evidence="2 6">Belongs to the zinc-containing alcohol dehydrogenase family.</text>
</comment>
<dbReference type="PANTHER" id="PTHR42813:SF4">
    <property type="entry name" value="NADP-DEPENDENT ISOPROPANOL DEHYDROGENASE"/>
    <property type="match status" value="1"/>
</dbReference>
<dbReference type="Proteomes" id="UP000031366">
    <property type="component" value="Unassembled WGS sequence"/>
</dbReference>
<keyword evidence="4 6" id="KW-0862">Zinc</keyword>
<dbReference type="Gene3D" id="3.90.180.10">
    <property type="entry name" value="Medium-chain alcohol dehydrogenases, catalytic domain"/>
    <property type="match status" value="1"/>
</dbReference>
<evidence type="ECO:0000256" key="4">
    <source>
        <dbReference type="ARBA" id="ARBA00022833"/>
    </source>
</evidence>
<name>A0A0C1R3P7_9CLOT</name>
<dbReference type="InterPro" id="IPR002328">
    <property type="entry name" value="ADH_Zn_CS"/>
</dbReference>
<dbReference type="InterPro" id="IPR013149">
    <property type="entry name" value="ADH-like_C"/>
</dbReference>
<dbReference type="Gene3D" id="3.40.50.720">
    <property type="entry name" value="NAD(P)-binding Rossmann-like Domain"/>
    <property type="match status" value="1"/>
</dbReference>
<keyword evidence="3 6" id="KW-0479">Metal-binding</keyword>
<dbReference type="Pfam" id="PF00107">
    <property type="entry name" value="ADH_zinc_N"/>
    <property type="match status" value="1"/>
</dbReference>
<dbReference type="PROSITE" id="PS00059">
    <property type="entry name" value="ADH_ZINC"/>
    <property type="match status" value="1"/>
</dbReference>
<evidence type="ECO:0000256" key="5">
    <source>
        <dbReference type="ARBA" id="ARBA00023002"/>
    </source>
</evidence>
<evidence type="ECO:0000256" key="6">
    <source>
        <dbReference type="RuleBase" id="RU361277"/>
    </source>
</evidence>
<accession>A0A0C1R3P7</accession>
<evidence type="ECO:0000256" key="3">
    <source>
        <dbReference type="ARBA" id="ARBA00022723"/>
    </source>
</evidence>
<dbReference type="SMART" id="SM00829">
    <property type="entry name" value="PKS_ER"/>
    <property type="match status" value="1"/>
</dbReference>
<evidence type="ECO:0000259" key="7">
    <source>
        <dbReference type="SMART" id="SM00829"/>
    </source>
</evidence>
<comment type="caution">
    <text evidence="8">The sequence shown here is derived from an EMBL/GenBank/DDBJ whole genome shotgun (WGS) entry which is preliminary data.</text>
</comment>
<dbReference type="GO" id="GO:0008270">
    <property type="term" value="F:zinc ion binding"/>
    <property type="evidence" value="ECO:0007669"/>
    <property type="project" value="InterPro"/>
</dbReference>
<dbReference type="InterPro" id="IPR036291">
    <property type="entry name" value="NAD(P)-bd_dom_sf"/>
</dbReference>
<feature type="domain" description="Enoyl reductase (ER)" evidence="7">
    <location>
        <begin position="7"/>
        <end position="343"/>
    </location>
</feature>
<dbReference type="InterPro" id="IPR013154">
    <property type="entry name" value="ADH-like_N"/>
</dbReference>
<dbReference type="EMBL" id="AYSO01000020">
    <property type="protein sequence ID" value="KIE45081.1"/>
    <property type="molecule type" value="Genomic_DNA"/>
</dbReference>
<proteinExistence type="inferred from homology"/>
<evidence type="ECO:0000256" key="2">
    <source>
        <dbReference type="ARBA" id="ARBA00008072"/>
    </source>
</evidence>
<organism evidence="8 9">
    <name type="scientific">Clostridium argentinense CDC 2741</name>
    <dbReference type="NCBI Taxonomy" id="1418104"/>
    <lineage>
        <taxon>Bacteria</taxon>
        <taxon>Bacillati</taxon>
        <taxon>Bacillota</taxon>
        <taxon>Clostridia</taxon>
        <taxon>Eubacteriales</taxon>
        <taxon>Clostridiaceae</taxon>
        <taxon>Clostridium</taxon>
    </lineage>
</organism>
<dbReference type="SUPFAM" id="SSF50129">
    <property type="entry name" value="GroES-like"/>
    <property type="match status" value="1"/>
</dbReference>
<reference evidence="8 9" key="1">
    <citation type="journal article" date="2015" name="Infect. Genet. Evol.">
        <title>Genomic sequences of six botulinum neurotoxin-producing strains representing three clostridial species illustrate the mobility and diversity of botulinum neurotoxin genes.</title>
        <authorList>
            <person name="Smith T.J."/>
            <person name="Hill K.K."/>
            <person name="Xie G."/>
            <person name="Foley B.T."/>
            <person name="Williamson C.H."/>
            <person name="Foster J.T."/>
            <person name="Johnson S.L."/>
            <person name="Chertkov O."/>
            <person name="Teshima H."/>
            <person name="Gibbons H.S."/>
            <person name="Johnsky L.A."/>
            <person name="Karavis M.A."/>
            <person name="Smith L.A."/>
        </authorList>
    </citation>
    <scope>NUCLEOTIDE SEQUENCE [LARGE SCALE GENOMIC DNA]</scope>
    <source>
        <strain evidence="8 9">CDC 2741</strain>
    </source>
</reference>
<protein>
    <submittedName>
        <fullName evidence="8">Zinc-binding dehydrogenase family protein</fullName>
    </submittedName>
</protein>
<dbReference type="SUPFAM" id="SSF51735">
    <property type="entry name" value="NAD(P)-binding Rossmann-fold domains"/>
    <property type="match status" value="1"/>
</dbReference>
<evidence type="ECO:0000313" key="8">
    <source>
        <dbReference type="EMBL" id="KIE45081.1"/>
    </source>
</evidence>
<evidence type="ECO:0000256" key="1">
    <source>
        <dbReference type="ARBA" id="ARBA00001947"/>
    </source>
</evidence>
<dbReference type="AlphaFoldDB" id="A0A0C1R3P7"/>
<comment type="cofactor">
    <cofactor evidence="1 6">
        <name>Zn(2+)</name>
        <dbReference type="ChEBI" id="CHEBI:29105"/>
    </cofactor>
</comment>
<dbReference type="PANTHER" id="PTHR42813">
    <property type="entry name" value="ZINC-TYPE ALCOHOL DEHYDROGENASE-LIKE"/>
    <property type="match status" value="1"/>
</dbReference>
<keyword evidence="9" id="KW-1185">Reference proteome</keyword>
<dbReference type="OrthoDB" id="9769198at2"/>